<comment type="similarity">
    <text evidence="1">Belongs to the AB hydrolase superfamily. AB hydrolase 2 family.</text>
</comment>
<sequence length="212" mass="22564">MTTPETGEDWTVAWSAPLQPDDHLVVLLHGFGADENDLLSLAPHLPAGTVLACPRAPVQLPWGGRAWYPLQLSQTGVVDEPGYATAAAQNAATLNRWLEGLSAERVSVGGFSQGSSVALAAMAQRPTAAADWIVLSGFAVPTGREAPPEAPLPRVFWGRGDADPMIPQRWIESTARWLDGRAELTAKVYPGLAHSIDGRVITDLNAFLQSPA</sequence>
<name>A0A4R7JA57_9ACTN</name>
<feature type="domain" description="Phospholipase/carboxylesterase/thioesterase" evidence="3">
    <location>
        <begin position="17"/>
        <end position="209"/>
    </location>
</feature>
<dbReference type="InterPro" id="IPR029058">
    <property type="entry name" value="AB_hydrolase_fold"/>
</dbReference>
<dbReference type="InterPro" id="IPR003140">
    <property type="entry name" value="PLipase/COase/thioEstase"/>
</dbReference>
<dbReference type="PANTHER" id="PTHR10655">
    <property type="entry name" value="LYSOPHOSPHOLIPASE-RELATED"/>
    <property type="match status" value="1"/>
</dbReference>
<comment type="caution">
    <text evidence="4">The sequence shown here is derived from an EMBL/GenBank/DDBJ whole genome shotgun (WGS) entry which is preliminary data.</text>
</comment>
<dbReference type="RefSeq" id="WP_166649142.1">
    <property type="nucleotide sequence ID" value="NZ_CP171129.1"/>
</dbReference>
<dbReference type="PANTHER" id="PTHR10655:SF17">
    <property type="entry name" value="LYSOPHOSPHOLIPASE-LIKE PROTEIN 1"/>
    <property type="match status" value="1"/>
</dbReference>
<evidence type="ECO:0000256" key="1">
    <source>
        <dbReference type="ARBA" id="ARBA00006499"/>
    </source>
</evidence>
<dbReference type="AlphaFoldDB" id="A0A4R7JA57"/>
<dbReference type="Proteomes" id="UP000295371">
    <property type="component" value="Unassembled WGS sequence"/>
</dbReference>
<keyword evidence="5" id="KW-1185">Reference proteome</keyword>
<evidence type="ECO:0000256" key="2">
    <source>
        <dbReference type="ARBA" id="ARBA00022801"/>
    </source>
</evidence>
<gene>
    <name evidence="4" type="ORF">CLV29_1115</name>
</gene>
<protein>
    <submittedName>
        <fullName evidence="4">Phospholipase/carboxylesterase</fullName>
    </submittedName>
</protein>
<dbReference type="GO" id="GO:0016787">
    <property type="term" value="F:hydrolase activity"/>
    <property type="evidence" value="ECO:0007669"/>
    <property type="project" value="UniProtKB-KW"/>
</dbReference>
<dbReference type="InterPro" id="IPR050565">
    <property type="entry name" value="LYPA1-2/EST-like"/>
</dbReference>
<organism evidence="4 5">
    <name type="scientific">Naumannella halotolerans</name>
    <dbReference type="NCBI Taxonomy" id="993414"/>
    <lineage>
        <taxon>Bacteria</taxon>
        <taxon>Bacillati</taxon>
        <taxon>Actinomycetota</taxon>
        <taxon>Actinomycetes</taxon>
        <taxon>Propionibacteriales</taxon>
        <taxon>Propionibacteriaceae</taxon>
        <taxon>Naumannella</taxon>
    </lineage>
</organism>
<accession>A0A4R7JA57</accession>
<evidence type="ECO:0000313" key="4">
    <source>
        <dbReference type="EMBL" id="TDT33497.1"/>
    </source>
</evidence>
<reference evidence="4 5" key="1">
    <citation type="submission" date="2019-03" db="EMBL/GenBank/DDBJ databases">
        <title>Genomic Encyclopedia of Archaeal and Bacterial Type Strains, Phase II (KMG-II): from individual species to whole genera.</title>
        <authorList>
            <person name="Goeker M."/>
        </authorList>
    </citation>
    <scope>NUCLEOTIDE SEQUENCE [LARGE SCALE GENOMIC DNA]</scope>
    <source>
        <strain evidence="4 5">DSM 24323</strain>
    </source>
</reference>
<evidence type="ECO:0000313" key="5">
    <source>
        <dbReference type="Proteomes" id="UP000295371"/>
    </source>
</evidence>
<dbReference type="SUPFAM" id="SSF53474">
    <property type="entry name" value="alpha/beta-Hydrolases"/>
    <property type="match status" value="1"/>
</dbReference>
<keyword evidence="2" id="KW-0378">Hydrolase</keyword>
<dbReference type="Pfam" id="PF02230">
    <property type="entry name" value="Abhydrolase_2"/>
    <property type="match status" value="1"/>
</dbReference>
<proteinExistence type="inferred from homology"/>
<dbReference type="Gene3D" id="3.40.50.1820">
    <property type="entry name" value="alpha/beta hydrolase"/>
    <property type="match status" value="1"/>
</dbReference>
<evidence type="ECO:0000259" key="3">
    <source>
        <dbReference type="Pfam" id="PF02230"/>
    </source>
</evidence>
<dbReference type="EMBL" id="SOAW01000001">
    <property type="protein sequence ID" value="TDT33497.1"/>
    <property type="molecule type" value="Genomic_DNA"/>
</dbReference>